<sequence>MCYHFERYYNEFCRSADDKRDNNQHSHWEKSNHSRFFYLLTSFSNHGGARKLNGNKPKT</sequence>
<accession>A0A1I7X1D8</accession>
<reference evidence="2" key="1">
    <citation type="submission" date="2016-11" db="UniProtKB">
        <authorList>
            <consortium name="WormBaseParasite"/>
        </authorList>
    </citation>
    <scope>IDENTIFICATION</scope>
</reference>
<keyword evidence="1" id="KW-1185">Reference proteome</keyword>
<evidence type="ECO:0000313" key="2">
    <source>
        <dbReference type="WBParaSite" id="Hba_11245"/>
    </source>
</evidence>
<proteinExistence type="predicted"/>
<dbReference type="WBParaSite" id="Hba_11245">
    <property type="protein sequence ID" value="Hba_11245"/>
    <property type="gene ID" value="Hba_11245"/>
</dbReference>
<dbReference type="Proteomes" id="UP000095283">
    <property type="component" value="Unplaced"/>
</dbReference>
<name>A0A1I7X1D8_HETBA</name>
<protein>
    <submittedName>
        <fullName evidence="2">Uncharacterized protein</fullName>
    </submittedName>
</protein>
<organism evidence="1 2">
    <name type="scientific">Heterorhabditis bacteriophora</name>
    <name type="common">Entomopathogenic nematode worm</name>
    <dbReference type="NCBI Taxonomy" id="37862"/>
    <lineage>
        <taxon>Eukaryota</taxon>
        <taxon>Metazoa</taxon>
        <taxon>Ecdysozoa</taxon>
        <taxon>Nematoda</taxon>
        <taxon>Chromadorea</taxon>
        <taxon>Rhabditida</taxon>
        <taxon>Rhabditina</taxon>
        <taxon>Rhabditomorpha</taxon>
        <taxon>Strongyloidea</taxon>
        <taxon>Heterorhabditidae</taxon>
        <taxon>Heterorhabditis</taxon>
    </lineage>
</organism>
<evidence type="ECO:0000313" key="1">
    <source>
        <dbReference type="Proteomes" id="UP000095283"/>
    </source>
</evidence>
<dbReference type="AlphaFoldDB" id="A0A1I7X1D8"/>